<comment type="caution">
    <text evidence="1">The sequence shown here is derived from an EMBL/GenBank/DDBJ whole genome shotgun (WGS) entry which is preliminary data.</text>
</comment>
<dbReference type="AlphaFoldDB" id="A0A433UDH3"/>
<gene>
    <name evidence="1" type="ORF">EGW08_000385</name>
</gene>
<dbReference type="Proteomes" id="UP000271974">
    <property type="component" value="Unassembled WGS sequence"/>
</dbReference>
<protein>
    <submittedName>
        <fullName evidence="1">Uncharacterized protein</fullName>
    </submittedName>
</protein>
<reference evidence="1 2" key="1">
    <citation type="submission" date="2019-01" db="EMBL/GenBank/DDBJ databases">
        <title>A draft genome assembly of the solar-powered sea slug Elysia chlorotica.</title>
        <authorList>
            <person name="Cai H."/>
            <person name="Li Q."/>
            <person name="Fang X."/>
            <person name="Li J."/>
            <person name="Curtis N.E."/>
            <person name="Altenburger A."/>
            <person name="Shibata T."/>
            <person name="Feng M."/>
            <person name="Maeda T."/>
            <person name="Schwartz J.A."/>
            <person name="Shigenobu S."/>
            <person name="Lundholm N."/>
            <person name="Nishiyama T."/>
            <person name="Yang H."/>
            <person name="Hasebe M."/>
            <person name="Li S."/>
            <person name="Pierce S.K."/>
            <person name="Wang J."/>
        </authorList>
    </citation>
    <scope>NUCLEOTIDE SEQUENCE [LARGE SCALE GENOMIC DNA]</scope>
    <source>
        <strain evidence="1">EC2010</strain>
        <tissue evidence="1">Whole organism of an adult</tissue>
    </source>
</reference>
<sequence length="282" mass="29948">MADELAKIGLELEPTQCGRVESVSVDQSTTTVQALRPPRFCPAQADSLRFPTDLKAECGRVESVSVGQSTTTAQALRPPRFCPAQADSLRFPTDLKAEPYNAVGKSIIAHRHVLPPSQSVTAKLQAADIIYIRDDCYGCQPASVDLSRSIAGTPNEKIGLSAEMCVPVTAGDGAAEQSSCVPLTAQMKLPLTSRLFVQGRQSVNSACSDCSPHHISQLSTTQHQQRRLCIATVKFSSPSSSLSSSSSLACLLVAVAACEDSSRVLQPPSRQSWQPCCAVSSS</sequence>
<proteinExistence type="predicted"/>
<accession>A0A433UDH3</accession>
<organism evidence="1 2">
    <name type="scientific">Elysia chlorotica</name>
    <name type="common">Eastern emerald elysia</name>
    <name type="synonym">Sea slug</name>
    <dbReference type="NCBI Taxonomy" id="188477"/>
    <lineage>
        <taxon>Eukaryota</taxon>
        <taxon>Metazoa</taxon>
        <taxon>Spiralia</taxon>
        <taxon>Lophotrochozoa</taxon>
        <taxon>Mollusca</taxon>
        <taxon>Gastropoda</taxon>
        <taxon>Heterobranchia</taxon>
        <taxon>Euthyneura</taxon>
        <taxon>Panpulmonata</taxon>
        <taxon>Sacoglossa</taxon>
        <taxon>Placobranchoidea</taxon>
        <taxon>Plakobranchidae</taxon>
        <taxon>Elysia</taxon>
    </lineage>
</organism>
<dbReference type="EMBL" id="RQTK01000005">
    <property type="protein sequence ID" value="RUS91814.1"/>
    <property type="molecule type" value="Genomic_DNA"/>
</dbReference>
<evidence type="ECO:0000313" key="1">
    <source>
        <dbReference type="EMBL" id="RUS91814.1"/>
    </source>
</evidence>
<keyword evidence="2" id="KW-1185">Reference proteome</keyword>
<evidence type="ECO:0000313" key="2">
    <source>
        <dbReference type="Proteomes" id="UP000271974"/>
    </source>
</evidence>
<name>A0A433UDH3_ELYCH</name>